<evidence type="ECO:0000259" key="9">
    <source>
        <dbReference type="PROSITE" id="PS51352"/>
    </source>
</evidence>
<sequence>MTRRIAAFIALTLTLFAGVAAAQSLITRYVAGDHYQVIDNPVAQPEDGKIQVVEFFLYSCPHCYHLEPELKDWRKTLGDDVEFSRVPVLFGAGGQVYARLYYAAEQLGVLDKVHEDIFTAIHEQGRRLLSEDDIRDFMEDHGVDGDRFAEAFDSDAVSDKVRAAGETMRAFRVTATPSLGVAGQYYLSGRSAGSNEKMFDVADYLIAQQRAANAD</sequence>
<evidence type="ECO:0000256" key="1">
    <source>
        <dbReference type="ARBA" id="ARBA00004418"/>
    </source>
</evidence>
<keyword evidence="4 7" id="KW-0574">Periplasm</keyword>
<dbReference type="RefSeq" id="WP_380688255.1">
    <property type="nucleotide sequence ID" value="NZ_JBHRSS010000003.1"/>
</dbReference>
<evidence type="ECO:0000256" key="7">
    <source>
        <dbReference type="PIRNR" id="PIRNR001488"/>
    </source>
</evidence>
<feature type="domain" description="Thioredoxin" evidence="9">
    <location>
        <begin position="14"/>
        <end position="163"/>
    </location>
</feature>
<keyword evidence="3 8" id="KW-0732">Signal</keyword>
<accession>A0ABV7EPS5</accession>
<feature type="chain" id="PRO_5046830725" description="Thiol:disulfide interchange protein" evidence="8">
    <location>
        <begin position="23"/>
        <end position="215"/>
    </location>
</feature>
<evidence type="ECO:0000256" key="4">
    <source>
        <dbReference type="ARBA" id="ARBA00022764"/>
    </source>
</evidence>
<dbReference type="InterPro" id="IPR050824">
    <property type="entry name" value="Thiol_disulfide_DsbA"/>
</dbReference>
<dbReference type="InterPro" id="IPR023205">
    <property type="entry name" value="DsbA/DsbL"/>
</dbReference>
<reference evidence="11" key="1">
    <citation type="journal article" date="2019" name="Int. J. Syst. Evol. Microbiol.">
        <title>The Global Catalogue of Microorganisms (GCM) 10K type strain sequencing project: providing services to taxonomists for standard genome sequencing and annotation.</title>
        <authorList>
            <consortium name="The Broad Institute Genomics Platform"/>
            <consortium name="The Broad Institute Genome Sequencing Center for Infectious Disease"/>
            <person name="Wu L."/>
            <person name="Ma J."/>
        </authorList>
    </citation>
    <scope>NUCLEOTIDE SEQUENCE [LARGE SCALE GENOMIC DNA]</scope>
    <source>
        <strain evidence="11">KCTC 52640</strain>
    </source>
</reference>
<evidence type="ECO:0000313" key="11">
    <source>
        <dbReference type="Proteomes" id="UP001595462"/>
    </source>
</evidence>
<evidence type="ECO:0000313" key="10">
    <source>
        <dbReference type="EMBL" id="MFC3103840.1"/>
    </source>
</evidence>
<dbReference type="PIRSF" id="PIRSF001488">
    <property type="entry name" value="Tdi_protein"/>
    <property type="match status" value="1"/>
</dbReference>
<evidence type="ECO:0000256" key="6">
    <source>
        <dbReference type="ARBA" id="ARBA00023284"/>
    </source>
</evidence>
<evidence type="ECO:0000256" key="2">
    <source>
        <dbReference type="ARBA" id="ARBA00005791"/>
    </source>
</evidence>
<organism evidence="10 11">
    <name type="scientific">Salinisphaera aquimarina</name>
    <dbReference type="NCBI Taxonomy" id="2094031"/>
    <lineage>
        <taxon>Bacteria</taxon>
        <taxon>Pseudomonadati</taxon>
        <taxon>Pseudomonadota</taxon>
        <taxon>Gammaproteobacteria</taxon>
        <taxon>Salinisphaerales</taxon>
        <taxon>Salinisphaeraceae</taxon>
        <taxon>Salinisphaera</taxon>
    </lineage>
</organism>
<keyword evidence="5 7" id="KW-1015">Disulfide bond</keyword>
<dbReference type="PROSITE" id="PS51352">
    <property type="entry name" value="THIOREDOXIN_2"/>
    <property type="match status" value="1"/>
</dbReference>
<comment type="caution">
    <text evidence="10">The sequence shown here is derived from an EMBL/GenBank/DDBJ whole genome shotgun (WGS) entry which is preliminary data.</text>
</comment>
<feature type="signal peptide" evidence="8">
    <location>
        <begin position="1"/>
        <end position="22"/>
    </location>
</feature>
<proteinExistence type="inferred from homology"/>
<comment type="subcellular location">
    <subcellularLocation>
        <location evidence="1 7">Periplasm</location>
    </subcellularLocation>
</comment>
<evidence type="ECO:0000256" key="8">
    <source>
        <dbReference type="SAM" id="SignalP"/>
    </source>
</evidence>
<dbReference type="CDD" id="cd03019">
    <property type="entry name" value="DsbA_DsbA"/>
    <property type="match status" value="1"/>
</dbReference>
<protein>
    <recommendedName>
        <fullName evidence="7">Thiol:disulfide interchange protein</fullName>
    </recommendedName>
</protein>
<comment type="similarity">
    <text evidence="2">Belongs to the thioredoxin family. DsbA subfamily.</text>
</comment>
<keyword evidence="11" id="KW-1185">Reference proteome</keyword>
<dbReference type="PANTHER" id="PTHR35891:SF2">
    <property type="entry name" value="THIOL:DISULFIDE INTERCHANGE PROTEIN DSBA"/>
    <property type="match status" value="1"/>
</dbReference>
<dbReference type="EMBL" id="JBHRSS010000003">
    <property type="protein sequence ID" value="MFC3103840.1"/>
    <property type="molecule type" value="Genomic_DNA"/>
</dbReference>
<evidence type="ECO:0000256" key="3">
    <source>
        <dbReference type="ARBA" id="ARBA00022729"/>
    </source>
</evidence>
<dbReference type="Gene3D" id="3.40.30.10">
    <property type="entry name" value="Glutaredoxin"/>
    <property type="match status" value="1"/>
</dbReference>
<gene>
    <name evidence="10" type="ORF">ACFOSU_08040</name>
</gene>
<dbReference type="Proteomes" id="UP001595462">
    <property type="component" value="Unassembled WGS sequence"/>
</dbReference>
<dbReference type="PANTHER" id="PTHR35891">
    <property type="entry name" value="THIOL:DISULFIDE INTERCHANGE PROTEIN DSBA"/>
    <property type="match status" value="1"/>
</dbReference>
<dbReference type="InterPro" id="IPR036249">
    <property type="entry name" value="Thioredoxin-like_sf"/>
</dbReference>
<evidence type="ECO:0000256" key="5">
    <source>
        <dbReference type="ARBA" id="ARBA00023157"/>
    </source>
</evidence>
<name>A0ABV7EPS5_9GAMM</name>
<dbReference type="Pfam" id="PF01323">
    <property type="entry name" value="DSBA"/>
    <property type="match status" value="1"/>
</dbReference>
<keyword evidence="6" id="KW-0676">Redox-active center</keyword>
<dbReference type="InterPro" id="IPR001853">
    <property type="entry name" value="DSBA-like_thioredoxin_dom"/>
</dbReference>
<dbReference type="InterPro" id="IPR013766">
    <property type="entry name" value="Thioredoxin_domain"/>
</dbReference>
<dbReference type="SUPFAM" id="SSF52833">
    <property type="entry name" value="Thioredoxin-like"/>
    <property type="match status" value="1"/>
</dbReference>